<dbReference type="GO" id="GO:0016020">
    <property type="term" value="C:membrane"/>
    <property type="evidence" value="ECO:0007669"/>
    <property type="project" value="UniProtKB-SubCell"/>
</dbReference>
<keyword evidence="4 5" id="KW-0472">Membrane</keyword>
<feature type="transmembrane region" description="Helical" evidence="7">
    <location>
        <begin position="199"/>
        <end position="222"/>
    </location>
</feature>
<evidence type="ECO:0000256" key="6">
    <source>
        <dbReference type="SAM" id="MobiDB-lite"/>
    </source>
</evidence>
<feature type="transmembrane region" description="Helical" evidence="7">
    <location>
        <begin position="262"/>
        <end position="283"/>
    </location>
</feature>
<accession>A0A3Q0FL82</accession>
<dbReference type="STRING" id="38654.A0A3Q0FL82"/>
<feature type="domain" description="MARVEL" evidence="8">
    <location>
        <begin position="186"/>
        <end position="379"/>
    </location>
</feature>
<evidence type="ECO:0000313" key="9">
    <source>
        <dbReference type="Proteomes" id="UP000189705"/>
    </source>
</evidence>
<dbReference type="PANTHER" id="PTHR34609">
    <property type="entry name" value="GEO08273P1-RELATED"/>
    <property type="match status" value="1"/>
</dbReference>
<dbReference type="CTD" id="91862"/>
<dbReference type="GeneID" id="102368737"/>
<dbReference type="InterPro" id="IPR053077">
    <property type="entry name" value="MARVEL_domain_protein_3"/>
</dbReference>
<dbReference type="KEGG" id="asn:102368737"/>
<keyword evidence="9" id="KW-1185">Reference proteome</keyword>
<dbReference type="Proteomes" id="UP000189705">
    <property type="component" value="Unplaced"/>
</dbReference>
<evidence type="ECO:0000256" key="2">
    <source>
        <dbReference type="ARBA" id="ARBA00022692"/>
    </source>
</evidence>
<reference evidence="10" key="1">
    <citation type="submission" date="2025-08" db="UniProtKB">
        <authorList>
            <consortium name="RefSeq"/>
        </authorList>
    </citation>
    <scope>IDENTIFICATION</scope>
</reference>
<evidence type="ECO:0000256" key="7">
    <source>
        <dbReference type="SAM" id="Phobius"/>
    </source>
</evidence>
<keyword evidence="2 5" id="KW-0812">Transmembrane</keyword>
<dbReference type="InterPro" id="IPR008253">
    <property type="entry name" value="Marvel"/>
</dbReference>
<name>A0A3Q0FL82_ALLSI</name>
<proteinExistence type="predicted"/>
<dbReference type="AlphaFoldDB" id="A0A3Q0FL82"/>
<evidence type="ECO:0000256" key="4">
    <source>
        <dbReference type="ARBA" id="ARBA00023136"/>
    </source>
</evidence>
<evidence type="ECO:0000256" key="1">
    <source>
        <dbReference type="ARBA" id="ARBA00004141"/>
    </source>
</evidence>
<feature type="transmembrane region" description="Helical" evidence="7">
    <location>
        <begin position="354"/>
        <end position="375"/>
    </location>
</feature>
<keyword evidence="3 7" id="KW-1133">Transmembrane helix</keyword>
<dbReference type="Pfam" id="PF01284">
    <property type="entry name" value="MARVEL"/>
    <property type="match status" value="1"/>
</dbReference>
<dbReference type="InParanoid" id="A0A3Q0FL82"/>
<organism evidence="9 10">
    <name type="scientific">Alligator sinensis</name>
    <name type="common">Chinese alligator</name>
    <dbReference type="NCBI Taxonomy" id="38654"/>
    <lineage>
        <taxon>Eukaryota</taxon>
        <taxon>Metazoa</taxon>
        <taxon>Chordata</taxon>
        <taxon>Craniata</taxon>
        <taxon>Vertebrata</taxon>
        <taxon>Euteleostomi</taxon>
        <taxon>Archelosauria</taxon>
        <taxon>Archosauria</taxon>
        <taxon>Crocodylia</taxon>
        <taxon>Alligatoridae</taxon>
        <taxon>Alligatorinae</taxon>
        <taxon>Alligator</taxon>
    </lineage>
</organism>
<evidence type="ECO:0000259" key="8">
    <source>
        <dbReference type="PROSITE" id="PS51225"/>
    </source>
</evidence>
<sequence length="394" mass="41823">MCTVCDLGAKACGEEVAPRGPWSSCAERAENCARLLPDPSRLRERGSQLLGTAGPVPVPGRWVLGAGPDHHRSRALHASSSCWAQRWGGGLHFVSPGPELPCWEVGAWARSGVSPAELNPLSWAGTNALSECKNTSLQPRTALPRGSPGRAPTWAELPQASSAFTGKRGTDRGGQAGGGNSPRVLTPSPRAACCQMMEALLGLLILVCSSVSYGSAGGYTGIPDLGSIYYYQYGGAFSGFSGPDGVRARELDAQFHRMKLPIARASMAVGGALMALTLLLVLLGALRLPWRCPAWLLLECVLDVLLALGLLPALYFYFHQLQAVYASPLCKEREQLYQSKGYQGFSCSLHGADIAAGLFGCVAALVFALSAGLAVRGFRTVRRLQEKPAHAYEL</sequence>
<feature type="region of interest" description="Disordered" evidence="6">
    <location>
        <begin position="134"/>
        <end position="182"/>
    </location>
</feature>
<dbReference type="PANTHER" id="PTHR34609:SF17">
    <property type="entry name" value="GEO08273P1-RELATED"/>
    <property type="match status" value="1"/>
</dbReference>
<evidence type="ECO:0000313" key="10">
    <source>
        <dbReference type="RefSeq" id="XP_025048017.1"/>
    </source>
</evidence>
<comment type="subcellular location">
    <subcellularLocation>
        <location evidence="1">Membrane</location>
        <topology evidence="1">Multi-pass membrane protein</topology>
    </subcellularLocation>
</comment>
<dbReference type="RefSeq" id="XP_025048017.1">
    <property type="nucleotide sequence ID" value="XM_025192232.1"/>
</dbReference>
<protein>
    <submittedName>
        <fullName evidence="10">MARVEL domain-containing protein 3</fullName>
    </submittedName>
</protein>
<evidence type="ECO:0000256" key="5">
    <source>
        <dbReference type="PROSITE-ProRule" id="PRU00581"/>
    </source>
</evidence>
<feature type="transmembrane region" description="Helical" evidence="7">
    <location>
        <begin position="295"/>
        <end position="318"/>
    </location>
</feature>
<evidence type="ECO:0000256" key="3">
    <source>
        <dbReference type="ARBA" id="ARBA00022989"/>
    </source>
</evidence>
<dbReference type="PROSITE" id="PS51225">
    <property type="entry name" value="MARVEL"/>
    <property type="match status" value="1"/>
</dbReference>
<gene>
    <name evidence="10" type="primary">MARVELD3</name>
</gene>